<accession>A0A9D4FTT8</accession>
<protein>
    <recommendedName>
        <fullName evidence="3">Endonuclease/exonuclease/phosphatase domain-containing protein</fullName>
    </recommendedName>
</protein>
<evidence type="ECO:0008006" key="3">
    <source>
        <dbReference type="Google" id="ProtNLM"/>
    </source>
</evidence>
<name>A0A9D4FTT8_DREPO</name>
<organism evidence="1 2">
    <name type="scientific">Dreissena polymorpha</name>
    <name type="common">Zebra mussel</name>
    <name type="synonym">Mytilus polymorpha</name>
    <dbReference type="NCBI Taxonomy" id="45954"/>
    <lineage>
        <taxon>Eukaryota</taxon>
        <taxon>Metazoa</taxon>
        <taxon>Spiralia</taxon>
        <taxon>Lophotrochozoa</taxon>
        <taxon>Mollusca</taxon>
        <taxon>Bivalvia</taxon>
        <taxon>Autobranchia</taxon>
        <taxon>Heteroconchia</taxon>
        <taxon>Euheterodonta</taxon>
        <taxon>Imparidentia</taxon>
        <taxon>Neoheterodontei</taxon>
        <taxon>Myida</taxon>
        <taxon>Dreissenoidea</taxon>
        <taxon>Dreissenidae</taxon>
        <taxon>Dreissena</taxon>
    </lineage>
</organism>
<sequence>MDDSEFQVLSLRKNDLNLKLVNLSSPNDKALSLNSIPTEKSNFIVVGDFNSH</sequence>
<dbReference type="EMBL" id="JAIWYP010000007">
    <property type="protein sequence ID" value="KAH3801827.1"/>
    <property type="molecule type" value="Genomic_DNA"/>
</dbReference>
<keyword evidence="2" id="KW-1185">Reference proteome</keyword>
<reference evidence="1" key="2">
    <citation type="submission" date="2020-11" db="EMBL/GenBank/DDBJ databases">
        <authorList>
            <person name="McCartney M.A."/>
            <person name="Auch B."/>
            <person name="Kono T."/>
            <person name="Mallez S."/>
            <person name="Becker A."/>
            <person name="Gohl D.M."/>
            <person name="Silverstein K.A.T."/>
            <person name="Koren S."/>
            <person name="Bechman K.B."/>
            <person name="Herman A."/>
            <person name="Abrahante J.E."/>
            <person name="Garbe J."/>
        </authorList>
    </citation>
    <scope>NUCLEOTIDE SEQUENCE</scope>
    <source>
        <strain evidence="1">Duluth1</strain>
        <tissue evidence="1">Whole animal</tissue>
    </source>
</reference>
<dbReference type="Proteomes" id="UP000828390">
    <property type="component" value="Unassembled WGS sequence"/>
</dbReference>
<evidence type="ECO:0000313" key="1">
    <source>
        <dbReference type="EMBL" id="KAH3801827.1"/>
    </source>
</evidence>
<dbReference type="AlphaFoldDB" id="A0A9D4FTT8"/>
<reference evidence="1" key="1">
    <citation type="journal article" date="2019" name="bioRxiv">
        <title>The Genome of the Zebra Mussel, Dreissena polymorpha: A Resource for Invasive Species Research.</title>
        <authorList>
            <person name="McCartney M.A."/>
            <person name="Auch B."/>
            <person name="Kono T."/>
            <person name="Mallez S."/>
            <person name="Zhang Y."/>
            <person name="Obille A."/>
            <person name="Becker A."/>
            <person name="Abrahante J.E."/>
            <person name="Garbe J."/>
            <person name="Badalamenti J.P."/>
            <person name="Herman A."/>
            <person name="Mangelson H."/>
            <person name="Liachko I."/>
            <person name="Sullivan S."/>
            <person name="Sone E.D."/>
            <person name="Koren S."/>
            <person name="Silverstein K.A.T."/>
            <person name="Beckman K.B."/>
            <person name="Gohl D.M."/>
        </authorList>
    </citation>
    <scope>NUCLEOTIDE SEQUENCE</scope>
    <source>
        <strain evidence="1">Duluth1</strain>
        <tissue evidence="1">Whole animal</tissue>
    </source>
</reference>
<gene>
    <name evidence="1" type="ORF">DPMN_155489</name>
</gene>
<evidence type="ECO:0000313" key="2">
    <source>
        <dbReference type="Proteomes" id="UP000828390"/>
    </source>
</evidence>
<comment type="caution">
    <text evidence="1">The sequence shown here is derived from an EMBL/GenBank/DDBJ whole genome shotgun (WGS) entry which is preliminary data.</text>
</comment>
<proteinExistence type="predicted"/>